<dbReference type="Pfam" id="PF04773">
    <property type="entry name" value="FecR"/>
    <property type="match status" value="1"/>
</dbReference>
<dbReference type="AlphaFoldDB" id="A0AAD1G0S8"/>
<dbReference type="Gene3D" id="2.60.120.1440">
    <property type="match status" value="1"/>
</dbReference>
<name>A0AAD1G0S8_SPHMI</name>
<organism evidence="3 5">
    <name type="scientific">Sphingosinicella microcystinivorans</name>
    <dbReference type="NCBI Taxonomy" id="335406"/>
    <lineage>
        <taxon>Bacteria</taxon>
        <taxon>Pseudomonadati</taxon>
        <taxon>Pseudomonadota</taxon>
        <taxon>Alphaproteobacteria</taxon>
        <taxon>Sphingomonadales</taxon>
        <taxon>Sphingosinicellaceae</taxon>
        <taxon>Sphingosinicella</taxon>
    </lineage>
</organism>
<accession>A0AAD1G0S8</accession>
<feature type="transmembrane region" description="Helical" evidence="1">
    <location>
        <begin position="81"/>
        <end position="100"/>
    </location>
</feature>
<dbReference type="GO" id="GO:0016989">
    <property type="term" value="F:sigma factor antagonist activity"/>
    <property type="evidence" value="ECO:0007669"/>
    <property type="project" value="TreeGrafter"/>
</dbReference>
<dbReference type="KEGG" id="smic:SmB9_18400"/>
<evidence type="ECO:0000259" key="2">
    <source>
        <dbReference type="Pfam" id="PF04773"/>
    </source>
</evidence>
<gene>
    <name evidence="4" type="ORF">DFR51_0770</name>
    <name evidence="3" type="ORF">SmB9_18400</name>
</gene>
<protein>
    <submittedName>
        <fullName evidence="4">FecR family protein</fullName>
    </submittedName>
    <submittedName>
        <fullName evidence="3">Iron dicitrate transporter FecR</fullName>
    </submittedName>
</protein>
<evidence type="ECO:0000256" key="1">
    <source>
        <dbReference type="SAM" id="Phobius"/>
    </source>
</evidence>
<keyword evidence="6" id="KW-1185">Reference proteome</keyword>
<proteinExistence type="predicted"/>
<dbReference type="PIRSF" id="PIRSF018266">
    <property type="entry name" value="FecR"/>
    <property type="match status" value="1"/>
</dbReference>
<dbReference type="EMBL" id="AP018711">
    <property type="protein sequence ID" value="BBE34182.1"/>
    <property type="molecule type" value="Genomic_DNA"/>
</dbReference>
<dbReference type="PANTHER" id="PTHR30273:SF2">
    <property type="entry name" value="PROTEIN FECR"/>
    <property type="match status" value="1"/>
</dbReference>
<reference evidence="4 6" key="2">
    <citation type="submission" date="2018-10" db="EMBL/GenBank/DDBJ databases">
        <title>Genomic Encyclopedia of Type Strains, Phase IV (KMG-IV): sequencing the most valuable type-strain genomes for metagenomic binning, comparative biology and taxonomic classification.</title>
        <authorList>
            <person name="Goeker M."/>
        </authorList>
    </citation>
    <scope>NUCLEOTIDE SEQUENCE [LARGE SCALE GENOMIC DNA]</scope>
    <source>
        <strain evidence="4 6">DSM 19791</strain>
    </source>
</reference>
<dbReference type="EMBL" id="RBWX01000007">
    <property type="protein sequence ID" value="RKS91214.1"/>
    <property type="molecule type" value="Genomic_DNA"/>
</dbReference>
<sequence length="326" mass="36244">MSRAEHAADRAARWVLAQEEESWSAADQAEFDAWLSESDGNRTAYLRLRHSWREADRISALGRSLPEPAERVAYRPPWRRYVPFGIAASIVLALGGTYLYRPEALQPETEQVLGASYATPVGSRKIIAFTDGSKVELNTASKVRTAVRPKSREVWLDQGEAFFEVARKEDQPFIVYAGNRQITVLGTKFSVRRDGEKVTVSVLEGRVRVDEIEQGQAVRFAVIVGGDIAIARGSATLVASHSEQKVEDALAWRRGMLSFDRSNLGEIATEFNRYNAKKLVVVDPETAALRIGGMFPSNDPDAFVRVLSEAYGLKVEETPTEVRITN</sequence>
<feature type="domain" description="FecR protein" evidence="2">
    <location>
        <begin position="117"/>
        <end position="208"/>
    </location>
</feature>
<reference evidence="3 5" key="1">
    <citation type="submission" date="2018-06" db="EMBL/GenBank/DDBJ databases">
        <title>Complete Genome Sequence of the Microcystin-Degrading Bacterium Sphingosinicella microcystinivorans Strain B-9.</title>
        <authorList>
            <person name="Jin H."/>
            <person name="Nishizawa T."/>
            <person name="Guo Y."/>
            <person name="Nishizawa A."/>
            <person name="Park H."/>
            <person name="Kato H."/>
            <person name="Tsuji K."/>
            <person name="Harada K."/>
        </authorList>
    </citation>
    <scope>NUCLEOTIDE SEQUENCE [LARGE SCALE GENOMIC DNA]</scope>
    <source>
        <strain evidence="3 5">B9</strain>
    </source>
</reference>
<dbReference type="Proteomes" id="UP000276029">
    <property type="component" value="Unassembled WGS sequence"/>
</dbReference>
<dbReference type="RefSeq" id="WP_121047690.1">
    <property type="nucleotide sequence ID" value="NZ_AP018711.1"/>
</dbReference>
<evidence type="ECO:0000313" key="6">
    <source>
        <dbReference type="Proteomes" id="UP000276029"/>
    </source>
</evidence>
<evidence type="ECO:0000313" key="4">
    <source>
        <dbReference type="EMBL" id="RKS91214.1"/>
    </source>
</evidence>
<keyword evidence="1" id="KW-0472">Membrane</keyword>
<keyword evidence="1" id="KW-1133">Transmembrane helix</keyword>
<keyword evidence="1" id="KW-0812">Transmembrane</keyword>
<evidence type="ECO:0000313" key="5">
    <source>
        <dbReference type="Proteomes" id="UP000275727"/>
    </source>
</evidence>
<dbReference type="Gene3D" id="3.55.50.30">
    <property type="match status" value="1"/>
</dbReference>
<dbReference type="Proteomes" id="UP000275727">
    <property type="component" value="Chromosome"/>
</dbReference>
<dbReference type="InterPro" id="IPR006860">
    <property type="entry name" value="FecR"/>
</dbReference>
<dbReference type="PANTHER" id="PTHR30273">
    <property type="entry name" value="PERIPLASMIC SIGNAL SENSOR AND SIGMA FACTOR ACTIVATOR FECR-RELATED"/>
    <property type="match status" value="1"/>
</dbReference>
<evidence type="ECO:0000313" key="3">
    <source>
        <dbReference type="EMBL" id="BBE34182.1"/>
    </source>
</evidence>
<dbReference type="InterPro" id="IPR012373">
    <property type="entry name" value="Ferrdict_sens_TM"/>
</dbReference>